<protein>
    <submittedName>
        <fullName evidence="1">Uncharacterized protein</fullName>
    </submittedName>
</protein>
<keyword evidence="2" id="KW-1185">Reference proteome</keyword>
<evidence type="ECO:0000313" key="1">
    <source>
        <dbReference type="EMBL" id="GFZ92999.1"/>
    </source>
</evidence>
<sequence length="503" mass="60235">MTDLNAIISTFSNEEQQKFIAYLEKKNKRNDTKNIQLFKLLTKDDYTSKELCLKLYKSNKKDAYHALRKRLYQSLIDFIANSTIEEENSVDMQIIKYIVAARTFLLHSKPKVAYSILDKAETLAQEHYLFTILNEIYHTKIQYAYAYTSVNIDDIIKKFKANQKNHYLEDELNIVYAKIRQTLNNITYRGEIIDFQTILNQTLQEHNISISESMSFKSLYQLMTIVSISAFVTNDYLKIESFLIDTYKAIKEHKTKDKQLFYHIQVVYMIANTLFRNKKFNDSTHYLELMHQLMLSSRKKYYNTFKLKYNLLLALNYNYSNQQEKAIVLLETFKIPKHADTESLLDIYLSLVMFYIQKSEFKKAQHIFSKFYHTDHYYTEKAGKEWVIKKNLIEIILHIELKNIDLVESRLLSFRRQYYNYLKQIKQERVIMYLSFVESYYKNPEHINSSDFINKVDSSFEWIEAEREDIFVMSFYAWLKSKMEQNDLYITTLDLIKKAQIVN</sequence>
<reference evidence="1 2" key="1">
    <citation type="journal article" date="2014" name="Int. J. Syst. Evol. Microbiol.">
        <title>Complete genome sequence of Corynebacterium casei LMG S-19264T (=DSM 44701T), isolated from a smear-ripened cheese.</title>
        <authorList>
            <consortium name="US DOE Joint Genome Institute (JGI-PGF)"/>
            <person name="Walter F."/>
            <person name="Albersmeier A."/>
            <person name="Kalinowski J."/>
            <person name="Ruckert C."/>
        </authorList>
    </citation>
    <scope>NUCLEOTIDE SEQUENCE [LARGE SCALE GENOMIC DNA]</scope>
    <source>
        <strain evidence="1 2">CGMCC 1.15295</strain>
    </source>
</reference>
<dbReference type="RefSeq" id="WP_188606853.1">
    <property type="nucleotide sequence ID" value="NZ_BMIC01000007.1"/>
</dbReference>
<proteinExistence type="predicted"/>
<organism evidence="1 2">
    <name type="scientific">Aquaticitalea lipolytica</name>
    <dbReference type="NCBI Taxonomy" id="1247562"/>
    <lineage>
        <taxon>Bacteria</taxon>
        <taxon>Pseudomonadati</taxon>
        <taxon>Bacteroidota</taxon>
        <taxon>Flavobacteriia</taxon>
        <taxon>Flavobacteriales</taxon>
        <taxon>Flavobacteriaceae</taxon>
        <taxon>Aquaticitalea</taxon>
    </lineage>
</organism>
<evidence type="ECO:0000313" key="2">
    <source>
        <dbReference type="Proteomes" id="UP000598120"/>
    </source>
</evidence>
<dbReference type="AlphaFoldDB" id="A0A8J2TUJ7"/>
<comment type="caution">
    <text evidence="1">The sequence shown here is derived from an EMBL/GenBank/DDBJ whole genome shotgun (WGS) entry which is preliminary data.</text>
</comment>
<name>A0A8J2TUJ7_9FLAO</name>
<gene>
    <name evidence="1" type="ORF">GCM10011531_26220</name>
</gene>
<accession>A0A8J2TUJ7</accession>
<dbReference type="Proteomes" id="UP000598120">
    <property type="component" value="Unassembled WGS sequence"/>
</dbReference>
<dbReference type="EMBL" id="BMIC01000007">
    <property type="protein sequence ID" value="GFZ92999.1"/>
    <property type="molecule type" value="Genomic_DNA"/>
</dbReference>